<evidence type="ECO:0000256" key="11">
    <source>
        <dbReference type="ARBA" id="ARBA00044884"/>
    </source>
</evidence>
<dbReference type="PROSITE" id="PS00216">
    <property type="entry name" value="SUGAR_TRANSPORT_1"/>
    <property type="match status" value="1"/>
</dbReference>
<comment type="subcellular location">
    <subcellularLocation>
        <location evidence="1">Lysosome membrane</location>
        <topology evidence="1">Multi-pass membrane protein</topology>
    </subcellularLocation>
</comment>
<comment type="catalytic activity">
    <reaction evidence="17">
        <text>L-arginyl-glycine(out) = L-arginyl-glycine(in)</text>
        <dbReference type="Rhea" id="RHEA:79391"/>
        <dbReference type="ChEBI" id="CHEBI:229955"/>
    </reaction>
</comment>
<dbReference type="Proteomes" id="UP000285710">
    <property type="component" value="Unassembled WGS sequence"/>
</dbReference>
<evidence type="ECO:0000313" key="27">
    <source>
        <dbReference type="EMBL" id="RWR05824.1"/>
    </source>
</evidence>
<feature type="transmembrane region" description="Helical" evidence="25">
    <location>
        <begin position="349"/>
        <end position="368"/>
    </location>
</feature>
<dbReference type="SUPFAM" id="SSF103473">
    <property type="entry name" value="MFS general substrate transporter"/>
    <property type="match status" value="1"/>
</dbReference>
<comment type="caution">
    <text evidence="27">The sequence shown here is derived from an EMBL/GenBank/DDBJ whole genome shotgun (WGS) entry which is preliminary data.</text>
</comment>
<feature type="transmembrane region" description="Helical" evidence="25">
    <location>
        <begin position="178"/>
        <end position="203"/>
    </location>
</feature>
<feature type="transmembrane region" description="Helical" evidence="25">
    <location>
        <begin position="265"/>
        <end position="283"/>
    </location>
</feature>
<dbReference type="InterPro" id="IPR011701">
    <property type="entry name" value="MFS"/>
</dbReference>
<evidence type="ECO:0000256" key="3">
    <source>
        <dbReference type="ARBA" id="ARBA00022448"/>
    </source>
</evidence>
<evidence type="ECO:0000256" key="22">
    <source>
        <dbReference type="ARBA" id="ARBA00045018"/>
    </source>
</evidence>
<comment type="catalytic activity">
    <reaction evidence="9">
        <text>L-histidyl-glycine(out) = L-histidyl-glycine(in)</text>
        <dbReference type="Rhea" id="RHEA:79395"/>
        <dbReference type="ChEBI" id="CHEBI:229957"/>
    </reaction>
</comment>
<comment type="similarity">
    <text evidence="2">Belongs to the major facilitator superfamily.</text>
</comment>
<evidence type="ECO:0000256" key="4">
    <source>
        <dbReference type="ARBA" id="ARBA00022692"/>
    </source>
</evidence>
<comment type="catalytic activity">
    <reaction evidence="12">
        <text>L-lysyl-L-alpha-amino acid(out) = L-lysyl-L-alpha-amino acid(in)</text>
        <dbReference type="Rhea" id="RHEA:79387"/>
        <dbReference type="ChEBI" id="CHEBI:229965"/>
    </reaction>
</comment>
<organism evidence="27 28">
    <name type="scientific">Paenirhodobacter populi</name>
    <dbReference type="NCBI Taxonomy" id="2306993"/>
    <lineage>
        <taxon>Bacteria</taxon>
        <taxon>Pseudomonadati</taxon>
        <taxon>Pseudomonadota</taxon>
        <taxon>Alphaproteobacteria</taxon>
        <taxon>Rhodobacterales</taxon>
        <taxon>Rhodobacter group</taxon>
        <taxon>Paenirhodobacter</taxon>
    </lineage>
</organism>
<dbReference type="PROSITE" id="PS50850">
    <property type="entry name" value="MFS"/>
    <property type="match status" value="1"/>
</dbReference>
<evidence type="ECO:0000256" key="24">
    <source>
        <dbReference type="ARBA" id="ARBA00046376"/>
    </source>
</evidence>
<evidence type="ECO:0000259" key="26">
    <source>
        <dbReference type="PROSITE" id="PS50850"/>
    </source>
</evidence>
<dbReference type="InterPro" id="IPR052187">
    <property type="entry name" value="MFSD1"/>
</dbReference>
<feature type="transmembrane region" description="Helical" evidence="25">
    <location>
        <begin position="142"/>
        <end position="166"/>
    </location>
</feature>
<dbReference type="InterPro" id="IPR036259">
    <property type="entry name" value="MFS_trans_sf"/>
</dbReference>
<protein>
    <recommendedName>
        <fullName evidence="21">Lysosomal dipeptide transporter MFSD1</fullName>
    </recommendedName>
    <alternativeName>
        <fullName evidence="22">Major facilitator superfamily domain-containing protein 1</fullName>
    </alternativeName>
</protein>
<comment type="catalytic activity">
    <reaction evidence="18">
        <text>L-histidyl-L-alpha-amino acid(out) = L-histidyl-L-alpha-amino acid(in)</text>
        <dbReference type="Rhea" id="RHEA:79379"/>
        <dbReference type="ChEBI" id="CHEBI:229964"/>
    </reaction>
</comment>
<comment type="catalytic activity">
    <reaction evidence="8">
        <text>L-lysyl-L-alanine(out) = L-lysyl-L-alanine(in)</text>
        <dbReference type="Rhea" id="RHEA:79399"/>
        <dbReference type="ChEBI" id="CHEBI:229954"/>
    </reaction>
</comment>
<feature type="transmembrane region" description="Helical" evidence="25">
    <location>
        <begin position="118"/>
        <end position="135"/>
    </location>
</feature>
<reference evidence="27 28" key="2">
    <citation type="submission" date="2019-01" db="EMBL/GenBank/DDBJ databases">
        <authorList>
            <person name="Li Y."/>
        </authorList>
    </citation>
    <scope>NUCLEOTIDE SEQUENCE [LARGE SCALE GENOMIC DNA]</scope>
    <source>
        <strain evidence="27 28">2D-5</strain>
    </source>
</reference>
<name>A0A443IL46_9RHOB</name>
<dbReference type="PANTHER" id="PTHR23512">
    <property type="entry name" value="MAJOR FACILITATOR SUPERFAMILY DOMAIN-CONTAINING PROTEIN 1"/>
    <property type="match status" value="1"/>
</dbReference>
<evidence type="ECO:0000256" key="20">
    <source>
        <dbReference type="ARBA" id="ARBA00044924"/>
    </source>
</evidence>
<comment type="catalytic activity">
    <reaction evidence="10">
        <text>L-alpha-aminoacyl-L-arginine(out) = L-alpha-aminoacyl-L-arginine(in)</text>
        <dbReference type="Rhea" id="RHEA:79367"/>
        <dbReference type="ChEBI" id="CHEBI:229968"/>
    </reaction>
</comment>
<dbReference type="Pfam" id="PF07690">
    <property type="entry name" value="MFS_1"/>
    <property type="match status" value="1"/>
</dbReference>
<evidence type="ECO:0000256" key="6">
    <source>
        <dbReference type="ARBA" id="ARBA00023136"/>
    </source>
</evidence>
<comment type="subunit">
    <text evidence="24">Homodimer. Interacts with lysosomal protein GLMP (via lumenal domain); the interaction starts while both proteins are still in the endoplasmic reticulum and is required for stabilization of MFSD1 in lysosomes but has no direct effect on its targeting to lysosomes or transporter activity.</text>
</comment>
<evidence type="ECO:0000256" key="15">
    <source>
        <dbReference type="ARBA" id="ARBA00044899"/>
    </source>
</evidence>
<evidence type="ECO:0000256" key="12">
    <source>
        <dbReference type="ARBA" id="ARBA00044891"/>
    </source>
</evidence>
<evidence type="ECO:0000256" key="14">
    <source>
        <dbReference type="ARBA" id="ARBA00044898"/>
    </source>
</evidence>
<evidence type="ECO:0000256" key="9">
    <source>
        <dbReference type="ARBA" id="ARBA00044878"/>
    </source>
</evidence>
<reference evidence="27 28" key="1">
    <citation type="submission" date="2019-01" db="EMBL/GenBank/DDBJ databases">
        <title>Sinorhodobacter populi sp. nov. isolated from the symptomatic bark tissue of Populus euramericana canker.</title>
        <authorList>
            <person name="Xu G."/>
        </authorList>
    </citation>
    <scope>NUCLEOTIDE SEQUENCE [LARGE SCALE GENOMIC DNA]</scope>
    <source>
        <strain evidence="27 28">2D-5</strain>
    </source>
</reference>
<keyword evidence="4 25" id="KW-0812">Transmembrane</keyword>
<evidence type="ECO:0000256" key="18">
    <source>
        <dbReference type="ARBA" id="ARBA00044912"/>
    </source>
</evidence>
<evidence type="ECO:0000256" key="13">
    <source>
        <dbReference type="ARBA" id="ARBA00044893"/>
    </source>
</evidence>
<comment type="catalytic activity">
    <reaction evidence="20">
        <text>L-lysyl-glycine(out) = L-lysyl-glycine(in)</text>
        <dbReference type="Rhea" id="RHEA:79407"/>
        <dbReference type="ChEBI" id="CHEBI:191202"/>
    </reaction>
</comment>
<evidence type="ECO:0000313" key="28">
    <source>
        <dbReference type="Proteomes" id="UP000285710"/>
    </source>
</evidence>
<sequence length="424" mass="44338">MSETNPASRDLNAAEETRIAFIAAWLLCSLFYFVQYALRSAPGVMLPELGGALAMSNVELGTLIGLYYYTYSVFALVSGAALDRAGAKYTVPAGIVAVAVGALLFGSSSVLGAEAGRLLQGAGSAMAFTGAVYLATHGFPKAWLATAVGVTQCFGMLGGAVGQFAVAPVIHGMMSWQAFWAISGFFLLVMAVGMALVTPPATVEERTREAWWRPYRVVLRNPQSWLCGLIGGLLFLPTTIFAMIWGVPFLREGLGAGYGEAVARASMVPLGWVIGCPLLGYVADRMGRRKPVIVGGAVLMLLAGVLILYLPEVLPPYVGGLALGIGSGAAMIPYTSIKELNPDRVKGSATGAINFIVFTMTAVLNPGFGRILASRSDGGEMTLATFQAAGAWILGGIVLAILLTIPLRESGTLKAIPAHAEPAQ</sequence>
<dbReference type="GO" id="GO:0022857">
    <property type="term" value="F:transmembrane transporter activity"/>
    <property type="evidence" value="ECO:0007669"/>
    <property type="project" value="InterPro"/>
</dbReference>
<feature type="transmembrane region" description="Helical" evidence="25">
    <location>
        <begin position="317"/>
        <end position="337"/>
    </location>
</feature>
<feature type="transmembrane region" description="Helical" evidence="25">
    <location>
        <begin position="89"/>
        <end position="112"/>
    </location>
</feature>
<feature type="transmembrane region" description="Helical" evidence="25">
    <location>
        <begin position="58"/>
        <end position="77"/>
    </location>
</feature>
<evidence type="ECO:0000256" key="5">
    <source>
        <dbReference type="ARBA" id="ARBA00022989"/>
    </source>
</evidence>
<gene>
    <name evidence="27" type="ORF">D2T33_19375</name>
</gene>
<dbReference type="Gene3D" id="1.20.1250.20">
    <property type="entry name" value="MFS general substrate transporter like domains"/>
    <property type="match status" value="2"/>
</dbReference>
<evidence type="ECO:0000256" key="1">
    <source>
        <dbReference type="ARBA" id="ARBA00004155"/>
    </source>
</evidence>
<dbReference type="EMBL" id="SAUW01000033">
    <property type="protein sequence ID" value="RWR05824.1"/>
    <property type="molecule type" value="Genomic_DNA"/>
</dbReference>
<feature type="domain" description="Major facilitator superfamily (MFS) profile" evidence="26">
    <location>
        <begin position="20"/>
        <end position="408"/>
    </location>
</feature>
<dbReference type="InterPro" id="IPR020846">
    <property type="entry name" value="MFS_dom"/>
</dbReference>
<keyword evidence="3" id="KW-0813">Transport</keyword>
<evidence type="ECO:0000256" key="21">
    <source>
        <dbReference type="ARBA" id="ARBA00044985"/>
    </source>
</evidence>
<keyword evidence="6 25" id="KW-0472">Membrane</keyword>
<dbReference type="AlphaFoldDB" id="A0A443IL46"/>
<comment type="catalytic activity">
    <reaction evidence="14">
        <text>L-aspartyl-L-lysine(out) = L-aspartyl-L-lysine(in)</text>
        <dbReference type="Rhea" id="RHEA:79411"/>
        <dbReference type="ChEBI" id="CHEBI:229953"/>
    </reaction>
</comment>
<evidence type="ECO:0000256" key="10">
    <source>
        <dbReference type="ARBA" id="ARBA00044881"/>
    </source>
</evidence>
<dbReference type="GO" id="GO:0005765">
    <property type="term" value="C:lysosomal membrane"/>
    <property type="evidence" value="ECO:0007669"/>
    <property type="project" value="UniProtKB-SubCell"/>
</dbReference>
<evidence type="ECO:0000256" key="23">
    <source>
        <dbReference type="ARBA" id="ARBA00045709"/>
    </source>
</evidence>
<evidence type="ECO:0000256" key="16">
    <source>
        <dbReference type="ARBA" id="ARBA00044900"/>
    </source>
</evidence>
<evidence type="ECO:0000256" key="19">
    <source>
        <dbReference type="ARBA" id="ARBA00044919"/>
    </source>
</evidence>
<feature type="transmembrane region" description="Helical" evidence="25">
    <location>
        <begin position="292"/>
        <end position="311"/>
    </location>
</feature>
<keyword evidence="5 25" id="KW-1133">Transmembrane helix</keyword>
<comment type="catalytic activity">
    <reaction evidence="13">
        <text>L-alpha-aminoacyl-L-lysine(out) = L-alpha-aminoacyl-L-lysine(in)</text>
        <dbReference type="Rhea" id="RHEA:79383"/>
        <dbReference type="ChEBI" id="CHEBI:229966"/>
    </reaction>
</comment>
<dbReference type="PANTHER" id="PTHR23512:SF3">
    <property type="entry name" value="MAJOR FACILITATOR SUPERFAMILY DOMAIN-CONTAINING PROTEIN 1"/>
    <property type="match status" value="1"/>
</dbReference>
<evidence type="ECO:0000256" key="17">
    <source>
        <dbReference type="ARBA" id="ARBA00044903"/>
    </source>
</evidence>
<feature type="transmembrane region" description="Helical" evidence="25">
    <location>
        <begin position="19"/>
        <end position="38"/>
    </location>
</feature>
<evidence type="ECO:0000256" key="2">
    <source>
        <dbReference type="ARBA" id="ARBA00008335"/>
    </source>
</evidence>
<keyword evidence="28" id="KW-1185">Reference proteome</keyword>
<comment type="catalytic activity">
    <reaction evidence="16">
        <text>L-lysyl-L-lysine(out) = L-lysyl-L-lysine(in)</text>
        <dbReference type="Rhea" id="RHEA:79403"/>
        <dbReference type="ChEBI" id="CHEBI:229956"/>
    </reaction>
</comment>
<accession>A0A443IL46</accession>
<feature type="transmembrane region" description="Helical" evidence="25">
    <location>
        <begin position="388"/>
        <end position="407"/>
    </location>
</feature>
<comment type="catalytic activity">
    <reaction evidence="19">
        <text>L-alanyl-L-lysine(out) = L-alanyl-L-lysine(in)</text>
        <dbReference type="Rhea" id="RHEA:79415"/>
        <dbReference type="ChEBI" id="CHEBI:192470"/>
    </reaction>
</comment>
<comment type="function">
    <text evidence="23">Lysosomal dipeptide uniporter that selectively exports lysine, arginine or histidine-containing dipeptides with a net positive charge from the lysosome lumen into the cytosol. Could play a role in a specific type of protein O-glycosylation indirectly regulating macrophages migration and tissue invasion. Also essential for liver homeostasis.</text>
</comment>
<comment type="catalytic activity">
    <reaction evidence="11">
        <text>L-alpha-aminoacyl-L-histidine(out) = L-alpha-aminoacyl-L-histidine(in)</text>
        <dbReference type="Rhea" id="RHEA:79375"/>
        <dbReference type="ChEBI" id="CHEBI:229967"/>
    </reaction>
</comment>
<evidence type="ECO:0000256" key="7">
    <source>
        <dbReference type="ARBA" id="ARBA00023228"/>
    </source>
</evidence>
<keyword evidence="7" id="KW-0458">Lysosome</keyword>
<proteinExistence type="inferred from homology"/>
<feature type="transmembrane region" description="Helical" evidence="25">
    <location>
        <begin position="224"/>
        <end position="245"/>
    </location>
</feature>
<evidence type="ECO:0000256" key="8">
    <source>
        <dbReference type="ARBA" id="ARBA00044876"/>
    </source>
</evidence>
<dbReference type="InterPro" id="IPR005829">
    <property type="entry name" value="Sugar_transporter_CS"/>
</dbReference>
<evidence type="ECO:0000256" key="25">
    <source>
        <dbReference type="SAM" id="Phobius"/>
    </source>
</evidence>
<dbReference type="CDD" id="cd06174">
    <property type="entry name" value="MFS"/>
    <property type="match status" value="1"/>
</dbReference>
<comment type="catalytic activity">
    <reaction evidence="15">
        <text>L-arginyl-L-alpha-amino acid(out) = L-arginyl-L-alpha-amino acid(in)</text>
        <dbReference type="Rhea" id="RHEA:79371"/>
        <dbReference type="ChEBI" id="CHEBI:84315"/>
    </reaction>
</comment>